<dbReference type="AlphaFoldDB" id="A0A381PGF9"/>
<evidence type="ECO:0000256" key="1">
    <source>
        <dbReference type="ARBA" id="ARBA00010088"/>
    </source>
</evidence>
<evidence type="ECO:0000256" key="2">
    <source>
        <dbReference type="ARBA" id="ARBA00022801"/>
    </source>
</evidence>
<dbReference type="GO" id="GO:0016020">
    <property type="term" value="C:membrane"/>
    <property type="evidence" value="ECO:0007669"/>
    <property type="project" value="TreeGrafter"/>
</dbReference>
<dbReference type="InterPro" id="IPR005945">
    <property type="entry name" value="Pro_imino_pep"/>
</dbReference>
<dbReference type="PIRSF" id="PIRSF005539">
    <property type="entry name" value="Pept_S33_TRI_F1"/>
    <property type="match status" value="1"/>
</dbReference>
<keyword evidence="2" id="KW-0378">Hydrolase</keyword>
<comment type="similarity">
    <text evidence="1">Belongs to the peptidase S33 family.</text>
</comment>
<evidence type="ECO:0000313" key="4">
    <source>
        <dbReference type="EMBL" id="SUZ65199.1"/>
    </source>
</evidence>
<dbReference type="InterPro" id="IPR002410">
    <property type="entry name" value="Peptidase_S33"/>
</dbReference>
<dbReference type="PRINTS" id="PR00793">
    <property type="entry name" value="PROAMNOPTASE"/>
</dbReference>
<dbReference type="Pfam" id="PF00561">
    <property type="entry name" value="Abhydrolase_1"/>
    <property type="match status" value="1"/>
</dbReference>
<dbReference type="PANTHER" id="PTHR43798:SF33">
    <property type="entry name" value="HYDROLASE, PUTATIVE (AFU_ORTHOLOGUE AFUA_2G14860)-RELATED"/>
    <property type="match status" value="1"/>
</dbReference>
<gene>
    <name evidence="4" type="ORF">METZ01_LOCUS18053</name>
</gene>
<dbReference type="InterPro" id="IPR029058">
    <property type="entry name" value="AB_hydrolase_fold"/>
</dbReference>
<feature type="domain" description="AB hydrolase-1" evidence="3">
    <location>
        <begin position="53"/>
        <end position="305"/>
    </location>
</feature>
<dbReference type="PANTHER" id="PTHR43798">
    <property type="entry name" value="MONOACYLGLYCEROL LIPASE"/>
    <property type="match status" value="1"/>
</dbReference>
<dbReference type="SUPFAM" id="SSF53474">
    <property type="entry name" value="alpha/beta-Hydrolases"/>
    <property type="match status" value="1"/>
</dbReference>
<sequence length="323" mass="36543">MLAFLAMIAGATFLVFTINDVFFTEDDGVEMITIDGGHQVWTQKVGDNPSVKILLLHGGPGATHEYFKIFDDYFPGEGIEYYYYDQLGSTNSDPANDPSLWTIERFVEEVETVRKALNLDKSNFYVLGHSWGGILGMEYALKYQDNMKGLIVSNMMASIPAYNKYAKEVLGPQMPPEVLAEIQALEAAKDFTNPRYMELLLPYHYETHMLRTPLAEWPDEVNNAFENINQDMYVAMQGPSEFGASGLLEFWDITDKLSTITIPTLVIAGTHDTMDPNHKEWMANEFPNGEFLLCTNGSHMSMWDDTDTYINGVLNFISKVEEN</sequence>
<dbReference type="GO" id="GO:0006508">
    <property type="term" value="P:proteolysis"/>
    <property type="evidence" value="ECO:0007669"/>
    <property type="project" value="InterPro"/>
</dbReference>
<organism evidence="4">
    <name type="scientific">marine metagenome</name>
    <dbReference type="NCBI Taxonomy" id="408172"/>
    <lineage>
        <taxon>unclassified sequences</taxon>
        <taxon>metagenomes</taxon>
        <taxon>ecological metagenomes</taxon>
    </lineage>
</organism>
<proteinExistence type="inferred from homology"/>
<dbReference type="InterPro" id="IPR000073">
    <property type="entry name" value="AB_hydrolase_1"/>
</dbReference>
<evidence type="ECO:0000259" key="3">
    <source>
        <dbReference type="Pfam" id="PF00561"/>
    </source>
</evidence>
<dbReference type="Gene3D" id="3.40.50.1820">
    <property type="entry name" value="alpha/beta hydrolase"/>
    <property type="match status" value="1"/>
</dbReference>
<protein>
    <recommendedName>
        <fullName evidence="3">AB hydrolase-1 domain-containing protein</fullName>
    </recommendedName>
</protein>
<dbReference type="GO" id="GO:0008233">
    <property type="term" value="F:peptidase activity"/>
    <property type="evidence" value="ECO:0007669"/>
    <property type="project" value="InterPro"/>
</dbReference>
<dbReference type="NCBIfam" id="TIGR01250">
    <property type="entry name" value="pro_imino_pep_2"/>
    <property type="match status" value="1"/>
</dbReference>
<dbReference type="InterPro" id="IPR050266">
    <property type="entry name" value="AB_hydrolase_sf"/>
</dbReference>
<dbReference type="EMBL" id="UINC01000952">
    <property type="protein sequence ID" value="SUZ65199.1"/>
    <property type="molecule type" value="Genomic_DNA"/>
</dbReference>
<reference evidence="4" key="1">
    <citation type="submission" date="2018-05" db="EMBL/GenBank/DDBJ databases">
        <authorList>
            <person name="Lanie J.A."/>
            <person name="Ng W.-L."/>
            <person name="Kazmierczak K.M."/>
            <person name="Andrzejewski T.M."/>
            <person name="Davidsen T.M."/>
            <person name="Wayne K.J."/>
            <person name="Tettelin H."/>
            <person name="Glass J.I."/>
            <person name="Rusch D."/>
            <person name="Podicherti R."/>
            <person name="Tsui H.-C.T."/>
            <person name="Winkler M.E."/>
        </authorList>
    </citation>
    <scope>NUCLEOTIDE SEQUENCE</scope>
</reference>
<accession>A0A381PGF9</accession>
<name>A0A381PGF9_9ZZZZ</name>